<proteinExistence type="inferred from homology"/>
<dbReference type="AlphaFoldDB" id="A0A9W8H5I0"/>
<keyword evidence="4" id="KW-0560">Oxidoreductase</keyword>
<dbReference type="EMBL" id="JANBUL010000236">
    <property type="protein sequence ID" value="KAJ2778317.1"/>
    <property type="molecule type" value="Genomic_DNA"/>
</dbReference>
<evidence type="ECO:0000259" key="6">
    <source>
        <dbReference type="SMART" id="SM00829"/>
    </source>
</evidence>
<dbReference type="Proteomes" id="UP001140217">
    <property type="component" value="Unassembled WGS sequence"/>
</dbReference>
<evidence type="ECO:0000256" key="1">
    <source>
        <dbReference type="ARBA" id="ARBA00001947"/>
    </source>
</evidence>
<dbReference type="OrthoDB" id="1879366at2759"/>
<protein>
    <recommendedName>
        <fullName evidence="6">Enoyl reductase (ER) domain-containing protein</fullName>
    </recommendedName>
</protein>
<dbReference type="SMART" id="SM00829">
    <property type="entry name" value="PKS_ER"/>
    <property type="match status" value="1"/>
</dbReference>
<gene>
    <name evidence="7" type="ORF">H4R18_004680</name>
</gene>
<dbReference type="InterPro" id="IPR013154">
    <property type="entry name" value="ADH-like_N"/>
</dbReference>
<dbReference type="InterPro" id="IPR029752">
    <property type="entry name" value="D-isomer_DH_CS1"/>
</dbReference>
<feature type="domain" description="Enoyl reductase (ER)" evidence="6">
    <location>
        <begin position="18"/>
        <end position="348"/>
    </location>
</feature>
<dbReference type="Gene3D" id="3.90.180.10">
    <property type="entry name" value="Medium-chain alcohol dehydrogenases, catalytic domain"/>
    <property type="match status" value="1"/>
</dbReference>
<accession>A0A9W8H5I0</accession>
<keyword evidence="8" id="KW-1185">Reference proteome</keyword>
<name>A0A9W8H5I0_9FUNG</name>
<evidence type="ECO:0000256" key="5">
    <source>
        <dbReference type="RuleBase" id="RU361277"/>
    </source>
</evidence>
<dbReference type="PROSITE" id="PS00065">
    <property type="entry name" value="D_2_HYDROXYACID_DH_1"/>
    <property type="match status" value="1"/>
</dbReference>
<dbReference type="Pfam" id="PF08240">
    <property type="entry name" value="ADH_N"/>
    <property type="match status" value="1"/>
</dbReference>
<dbReference type="PANTHER" id="PTHR42683">
    <property type="entry name" value="ALDEHYDE REDUCTASE"/>
    <property type="match status" value="1"/>
</dbReference>
<dbReference type="SUPFAM" id="SSF51735">
    <property type="entry name" value="NAD(P)-binding Rossmann-fold domains"/>
    <property type="match status" value="1"/>
</dbReference>
<dbReference type="InterPro" id="IPR036291">
    <property type="entry name" value="NAD(P)-bd_dom_sf"/>
</dbReference>
<dbReference type="Gene3D" id="3.40.50.720">
    <property type="entry name" value="NAD(P)-binding Rossmann-like Domain"/>
    <property type="match status" value="1"/>
</dbReference>
<evidence type="ECO:0000313" key="7">
    <source>
        <dbReference type="EMBL" id="KAJ2778317.1"/>
    </source>
</evidence>
<dbReference type="InterPro" id="IPR002328">
    <property type="entry name" value="ADH_Zn_CS"/>
</dbReference>
<dbReference type="CDD" id="cd05283">
    <property type="entry name" value="CAD1"/>
    <property type="match status" value="1"/>
</dbReference>
<dbReference type="PROSITE" id="PS00059">
    <property type="entry name" value="ADH_ZINC"/>
    <property type="match status" value="1"/>
</dbReference>
<evidence type="ECO:0000256" key="3">
    <source>
        <dbReference type="ARBA" id="ARBA00022833"/>
    </source>
</evidence>
<keyword evidence="3 5" id="KW-0862">Zinc</keyword>
<dbReference type="SUPFAM" id="SSF50129">
    <property type="entry name" value="GroES-like"/>
    <property type="match status" value="1"/>
</dbReference>
<comment type="cofactor">
    <cofactor evidence="1 5">
        <name>Zn(2+)</name>
        <dbReference type="ChEBI" id="CHEBI:29105"/>
    </cofactor>
</comment>
<dbReference type="InterPro" id="IPR013149">
    <property type="entry name" value="ADH-like_C"/>
</dbReference>
<comment type="similarity">
    <text evidence="5">Belongs to the zinc-containing alcohol dehydrogenase family.</text>
</comment>
<evidence type="ECO:0000256" key="2">
    <source>
        <dbReference type="ARBA" id="ARBA00022723"/>
    </source>
</evidence>
<organism evidence="7 8">
    <name type="scientific">Coemansia javaensis</name>
    <dbReference type="NCBI Taxonomy" id="2761396"/>
    <lineage>
        <taxon>Eukaryota</taxon>
        <taxon>Fungi</taxon>
        <taxon>Fungi incertae sedis</taxon>
        <taxon>Zoopagomycota</taxon>
        <taxon>Kickxellomycotina</taxon>
        <taxon>Kickxellomycetes</taxon>
        <taxon>Kickxellales</taxon>
        <taxon>Kickxellaceae</taxon>
        <taxon>Coemansia</taxon>
    </lineage>
</organism>
<comment type="caution">
    <text evidence="7">The sequence shown here is derived from an EMBL/GenBank/DDBJ whole genome shotgun (WGS) entry which is preliminary data.</text>
</comment>
<sequence length="353" mass="37843">MVEGKFSEIRGWAAFEPGIKVKPWSYRPRPLGDNDVEIKIEYSGICGSDLHTIKGEWGPPQLPAIVGHEIVGRVVAKGDGVAGLAEGDLVGVGAQVYACLKDSCETCSRGLDPHCPDMVFTYNDNYADGKQAQGGYSEAVRVDANYTFKIPAAIDPVHAPPLMCAGVTVFCPMLKHDIKQGDRVGIVGIGGLGHLAIQFASALGAHVTAFSHSPNKREECMALGATAFVDTSDEKQVEGARQSLTHLFVASNAPANQYNEFIKWMKIGGAIVMLAVPPGKMSFSASEFTGSEVSLSGSLVGGVKTLRKTLDFAAEHGIKPIIERFPMDQVNEALARVDSGRIRYRAVLENPRD</sequence>
<evidence type="ECO:0000313" key="8">
    <source>
        <dbReference type="Proteomes" id="UP001140217"/>
    </source>
</evidence>
<keyword evidence="2 5" id="KW-0479">Metal-binding</keyword>
<dbReference type="InterPro" id="IPR011032">
    <property type="entry name" value="GroES-like_sf"/>
</dbReference>
<dbReference type="InterPro" id="IPR020843">
    <property type="entry name" value="ER"/>
</dbReference>
<evidence type="ECO:0000256" key="4">
    <source>
        <dbReference type="ARBA" id="ARBA00023002"/>
    </source>
</evidence>
<dbReference type="GO" id="GO:0008270">
    <property type="term" value="F:zinc ion binding"/>
    <property type="evidence" value="ECO:0007669"/>
    <property type="project" value="InterPro"/>
</dbReference>
<dbReference type="InterPro" id="IPR047109">
    <property type="entry name" value="CAD-like"/>
</dbReference>
<reference evidence="7" key="1">
    <citation type="submission" date="2022-07" db="EMBL/GenBank/DDBJ databases">
        <title>Phylogenomic reconstructions and comparative analyses of Kickxellomycotina fungi.</title>
        <authorList>
            <person name="Reynolds N.K."/>
            <person name="Stajich J.E."/>
            <person name="Barry K."/>
            <person name="Grigoriev I.V."/>
            <person name="Crous P."/>
            <person name="Smith M.E."/>
        </authorList>
    </citation>
    <scope>NUCLEOTIDE SEQUENCE</scope>
    <source>
        <strain evidence="7">NBRC 105414</strain>
    </source>
</reference>
<dbReference type="FunFam" id="3.40.50.720:FF:000022">
    <property type="entry name" value="Cinnamyl alcohol dehydrogenase"/>
    <property type="match status" value="1"/>
</dbReference>
<dbReference type="Pfam" id="PF00107">
    <property type="entry name" value="ADH_zinc_N"/>
    <property type="match status" value="1"/>
</dbReference>
<dbReference type="GO" id="GO:0016616">
    <property type="term" value="F:oxidoreductase activity, acting on the CH-OH group of donors, NAD or NADP as acceptor"/>
    <property type="evidence" value="ECO:0007669"/>
    <property type="project" value="InterPro"/>
</dbReference>